<feature type="region of interest" description="Disordered" evidence="2">
    <location>
        <begin position="1057"/>
        <end position="1082"/>
    </location>
</feature>
<keyword evidence="4" id="KW-1185">Reference proteome</keyword>
<feature type="compositionally biased region" description="Basic and acidic residues" evidence="2">
    <location>
        <begin position="24"/>
        <end position="35"/>
    </location>
</feature>
<feature type="coiled-coil region" evidence="1">
    <location>
        <begin position="289"/>
        <end position="408"/>
    </location>
</feature>
<reference evidence="3 4" key="1">
    <citation type="journal article" date="2024" name="Nat. Commun.">
        <title>Phylogenomics reveals the evolutionary origins of lichenization in chlorophyte algae.</title>
        <authorList>
            <person name="Puginier C."/>
            <person name="Libourel C."/>
            <person name="Otte J."/>
            <person name="Skaloud P."/>
            <person name="Haon M."/>
            <person name="Grisel S."/>
            <person name="Petersen M."/>
            <person name="Berrin J.G."/>
            <person name="Delaux P.M."/>
            <person name="Dal Grande F."/>
            <person name="Keller J."/>
        </authorList>
    </citation>
    <scope>NUCLEOTIDE SEQUENCE [LARGE SCALE GENOMIC DNA]</scope>
    <source>
        <strain evidence="3 4">SAG 2043</strain>
    </source>
</reference>
<sequence length="1082" mass="118608">MDEAGTGELDGSRGVGGPTTASKEATKSELLDWHNSESVATVTRSVPSSVVQSSTASVVEQQSTIVTTESPWGVMSPSRLARNRNFSLDSPTSRKATMSPRLRGVYAEIQVKEFEQQLTEAKQRVIEVTEQLHGERDEKRALAERIATLEQQLEEARELRNSPTTTVKTVVDKLMLARDESRDLASQVAQLDKQVDLLRREAGKQQRAMDEREEQYQQEQARLQAQLEEAKSDMQAKLQAIKLELQTAKDQNARFEEALSSESQSEQMASLNHALQIEISSRLSALAAVEVTRTEAANLQEISRQLQAQLAAEAQARQEAEGGLAEAYKHCQELEERLTQAERNLDNAEVQEKLGLLRQVKEANDQSASVQQQVDAMTAQLEAGRQETSKLKAELAQVNDQMTRLDEAAEKSAESLQPHITHTQPKERSMHKRAISITDDRVDSVISQLESMNSTLKQLRTDPSDPSAPIMGSIEQLASELETERQQRVDAEAALHAALRQAEDVSLELRLMREQQQAMLQMQSDAAQDNARLERELRDAEAQLEGIHREKAKLASDLRDAASQLEMMRRSAVGQKDSLAMQEQLQHLEHAHSEAVRNLEEVRYVESQMAGLQFELEQALQQARDAEAQLIKERELRSKLEASSLLPASALLRAVSGIPQTSLELGQGQGATPCMQKFSAAFAAGQSPPAELAASNSNKPAGAGSLGAHNASVGSTTLATGMGPTATRAAEVMADAGSGRVGSGIWPASTHHDLVNVASLDFQAMADNEHELLSASIRRDMSLNSDASSPSYAGALATDRSSDNGAATDRTDRALASLPKNTGIILSADASYAETVEKLLSELWKERLARQRAEIAASDNAEKLTALAWAAAGEKSGFALAPGMDEALMLRLEEERNRNSSLIDVLQTAQVHQESLQSRVRCLEAETQAQEMQLGQLHKLAKRHIEGSMKHVDMRRTLQRATAGEEQMRQKVQALENELAAARRVQRDSASHFKSTNAKLTTDIEAARKQAVEAAAALKKEAEHRRRLEGVLEEGSHLQKEIFSSLQELLKYLHEEGHLNPGQADGGTAGATHQLGGRQNRG</sequence>
<dbReference type="Proteomes" id="UP001489004">
    <property type="component" value="Unassembled WGS sequence"/>
</dbReference>
<proteinExistence type="predicted"/>
<feature type="coiled-coil region" evidence="1">
    <location>
        <begin position="958"/>
        <end position="1017"/>
    </location>
</feature>
<accession>A0AAW1PU96</accession>
<organism evidence="3 4">
    <name type="scientific">[Myrmecia] bisecta</name>
    <dbReference type="NCBI Taxonomy" id="41462"/>
    <lineage>
        <taxon>Eukaryota</taxon>
        <taxon>Viridiplantae</taxon>
        <taxon>Chlorophyta</taxon>
        <taxon>core chlorophytes</taxon>
        <taxon>Trebouxiophyceae</taxon>
        <taxon>Trebouxiales</taxon>
        <taxon>Trebouxiaceae</taxon>
        <taxon>Myrmecia</taxon>
    </lineage>
</organism>
<keyword evidence="1" id="KW-0175">Coiled coil</keyword>
<evidence type="ECO:0000313" key="3">
    <source>
        <dbReference type="EMBL" id="KAK9811454.1"/>
    </source>
</evidence>
<dbReference type="EMBL" id="JALJOR010000009">
    <property type="protein sequence ID" value="KAK9811454.1"/>
    <property type="molecule type" value="Genomic_DNA"/>
</dbReference>
<gene>
    <name evidence="3" type="ORF">WJX72_004175</name>
</gene>
<dbReference type="AlphaFoldDB" id="A0AAW1PU96"/>
<evidence type="ECO:0000313" key="4">
    <source>
        <dbReference type="Proteomes" id="UP001489004"/>
    </source>
</evidence>
<evidence type="ECO:0000256" key="1">
    <source>
        <dbReference type="SAM" id="Coils"/>
    </source>
</evidence>
<feature type="region of interest" description="Disordered" evidence="2">
    <location>
        <begin position="1"/>
        <end position="36"/>
    </location>
</feature>
<evidence type="ECO:0000256" key="2">
    <source>
        <dbReference type="SAM" id="MobiDB-lite"/>
    </source>
</evidence>
<feature type="coiled-coil region" evidence="1">
    <location>
        <begin position="442"/>
        <end position="557"/>
    </location>
</feature>
<protein>
    <submittedName>
        <fullName evidence="3">Uncharacterized protein</fullName>
    </submittedName>
</protein>
<feature type="coiled-coil region" evidence="1">
    <location>
        <begin position="111"/>
        <end position="258"/>
    </location>
</feature>
<comment type="caution">
    <text evidence="3">The sequence shown here is derived from an EMBL/GenBank/DDBJ whole genome shotgun (WGS) entry which is preliminary data.</text>
</comment>
<feature type="region of interest" description="Disordered" evidence="2">
    <location>
        <begin position="788"/>
        <end position="807"/>
    </location>
</feature>
<name>A0AAW1PU96_9CHLO</name>
<feature type="coiled-coil region" evidence="1">
    <location>
        <begin position="609"/>
        <end position="643"/>
    </location>
</feature>